<dbReference type="AlphaFoldDB" id="A0AB36RH30"/>
<accession>A0AB36RH30</accession>
<protein>
    <submittedName>
        <fullName evidence="2">Uncharacterized protein</fullName>
    </submittedName>
</protein>
<proteinExistence type="predicted"/>
<keyword evidence="3" id="KW-1185">Reference proteome</keyword>
<gene>
    <name evidence="2" type="ORF">CIT25_04075</name>
</gene>
<evidence type="ECO:0000256" key="1">
    <source>
        <dbReference type="SAM" id="MobiDB-lite"/>
    </source>
</evidence>
<reference evidence="3" key="1">
    <citation type="submission" date="2017-08" db="EMBL/GenBank/DDBJ databases">
        <title>Mesorhizobium wenxinae sp. nov., a novel rhizobial species isolated from root nodules of chickpea (Cicer arietinum L.).</title>
        <authorList>
            <person name="Zhang J."/>
        </authorList>
    </citation>
    <scope>NUCLEOTIDE SEQUENCE [LARGE SCALE GENOMIC DNA]</scope>
    <source>
        <strain evidence="3">USDA 3392</strain>
    </source>
</reference>
<organism evidence="2 3">
    <name type="scientific">Mesorhizobium mediterraneum</name>
    <dbReference type="NCBI Taxonomy" id="43617"/>
    <lineage>
        <taxon>Bacteria</taxon>
        <taxon>Pseudomonadati</taxon>
        <taxon>Pseudomonadota</taxon>
        <taxon>Alphaproteobacteria</taxon>
        <taxon>Hyphomicrobiales</taxon>
        <taxon>Phyllobacteriaceae</taxon>
        <taxon>Mesorhizobium</taxon>
    </lineage>
</organism>
<comment type="caution">
    <text evidence="2">The sequence shown here is derived from an EMBL/GenBank/DDBJ whole genome shotgun (WGS) entry which is preliminary data.</text>
</comment>
<evidence type="ECO:0000313" key="2">
    <source>
        <dbReference type="EMBL" id="PAQ03701.1"/>
    </source>
</evidence>
<evidence type="ECO:0000313" key="3">
    <source>
        <dbReference type="Proteomes" id="UP000216215"/>
    </source>
</evidence>
<feature type="region of interest" description="Disordered" evidence="1">
    <location>
        <begin position="1"/>
        <end position="26"/>
    </location>
</feature>
<sequence length="146" mass="16490">MTKQEHGVTSMGRRETKHYVQQEKKMSSVDMAGEASGFVRRMVENETRGWGDMDNALTRLEAKYGLPFWTLQNLRTGRAKTVEASMFNRIKIAFVDQCRRHAERLLHEAEMAKVGNPNVDLADIENQIRALAAKLAAAKGNQERAA</sequence>
<name>A0AB36RH30_9HYPH</name>
<dbReference type="Proteomes" id="UP000216215">
    <property type="component" value="Unassembled WGS sequence"/>
</dbReference>
<dbReference type="EMBL" id="NPKI01000008">
    <property type="protein sequence ID" value="PAQ03701.1"/>
    <property type="molecule type" value="Genomic_DNA"/>
</dbReference>